<dbReference type="SUPFAM" id="SSF46689">
    <property type="entry name" value="Homeodomain-like"/>
    <property type="match status" value="1"/>
</dbReference>
<dbReference type="EMBL" id="CP017708">
    <property type="protein sequence ID" value="AOY80605.1"/>
    <property type="molecule type" value="Genomic_DNA"/>
</dbReference>
<dbReference type="InterPro" id="IPR036388">
    <property type="entry name" value="WH-like_DNA-bd_sf"/>
</dbReference>
<organism evidence="1 2">
    <name type="scientific">Moorena producens (strain JHB)</name>
    <dbReference type="NCBI Taxonomy" id="1454205"/>
    <lineage>
        <taxon>Bacteria</taxon>
        <taxon>Bacillati</taxon>
        <taxon>Cyanobacteriota</taxon>
        <taxon>Cyanophyceae</taxon>
        <taxon>Coleofasciculales</taxon>
        <taxon>Coleofasciculaceae</taxon>
        <taxon>Moorena</taxon>
    </lineage>
</organism>
<proteinExistence type="predicted"/>
<reference evidence="2" key="1">
    <citation type="submission" date="2016-10" db="EMBL/GenBank/DDBJ databases">
        <title>Comparative genomics uncovers the prolific and rare metabolic potential of the cyanobacterial genus Moorea.</title>
        <authorList>
            <person name="Leao T."/>
            <person name="Castelao G."/>
            <person name="Korobeynikov A."/>
            <person name="Monroe E.A."/>
            <person name="Podell S."/>
            <person name="Glukhov E."/>
            <person name="Allen E."/>
            <person name="Gerwick W.H."/>
            <person name="Gerwick L."/>
        </authorList>
    </citation>
    <scope>NUCLEOTIDE SEQUENCE [LARGE SCALE GENOMIC DNA]</scope>
    <source>
        <strain evidence="2">JHB</strain>
    </source>
</reference>
<evidence type="ECO:0000313" key="1">
    <source>
        <dbReference type="EMBL" id="AOY80605.1"/>
    </source>
</evidence>
<evidence type="ECO:0000313" key="2">
    <source>
        <dbReference type="Proteomes" id="UP000176944"/>
    </source>
</evidence>
<protein>
    <submittedName>
        <fullName evidence="1">Helix-turn-helix domain-containing protein</fullName>
    </submittedName>
</protein>
<sequence length="140" mass="16341">MPAALQVKLSESEDITLEQLSLANSIAKRTKQRAYALRLNNKGWSVDKISNYLKCSPQTVRKTIHRWETKGLMGLWDLPRSGRKPSWKEEDWQCIEKWLESECSYTSKQLAEKLQRERQIKLGAEQIRRILKKKIGVGKE</sequence>
<dbReference type="Proteomes" id="UP000176944">
    <property type="component" value="Chromosome"/>
</dbReference>
<dbReference type="AlphaFoldDB" id="A0A1D9FZ94"/>
<gene>
    <name evidence="1" type="ORF">BJP36_12420</name>
</gene>
<dbReference type="Pfam" id="PF13565">
    <property type="entry name" value="HTH_32"/>
    <property type="match status" value="1"/>
</dbReference>
<dbReference type="Gene3D" id="1.10.10.10">
    <property type="entry name" value="Winged helix-like DNA-binding domain superfamily/Winged helix DNA-binding domain"/>
    <property type="match status" value="1"/>
</dbReference>
<accession>A0A1D9FZ94</accession>
<name>A0A1D9FZ94_MOOP1</name>
<dbReference type="InterPro" id="IPR009057">
    <property type="entry name" value="Homeodomain-like_sf"/>
</dbReference>